<dbReference type="Proteomes" id="UP000027073">
    <property type="component" value="Unassembled WGS sequence"/>
</dbReference>
<organism evidence="1 2">
    <name type="scientific">Pleurotus ostreatus (strain PC15)</name>
    <name type="common">Oyster mushroom</name>
    <dbReference type="NCBI Taxonomy" id="1137138"/>
    <lineage>
        <taxon>Eukaryota</taxon>
        <taxon>Fungi</taxon>
        <taxon>Dikarya</taxon>
        <taxon>Basidiomycota</taxon>
        <taxon>Agaricomycotina</taxon>
        <taxon>Agaricomycetes</taxon>
        <taxon>Agaricomycetidae</taxon>
        <taxon>Agaricales</taxon>
        <taxon>Pleurotineae</taxon>
        <taxon>Pleurotaceae</taxon>
        <taxon>Pleurotus</taxon>
    </lineage>
</organism>
<sequence>MPHAASFYIVPKTDGGQRTLHKAMGRRGETFKSPIESQSHAANPPGWELLLGLQITAERRTRALDTTSPLPLFDSLTQLVYLTSTSPRIREIITMEENPAMLYGLSPPSARPNKLVPTLNPPSLDKHAAYIFAFQG</sequence>
<dbReference type="HOGENOM" id="CLU_1876287_0_0_1"/>
<dbReference type="VEuPathDB" id="FungiDB:PLEOSDRAFT_1105191"/>
<dbReference type="AlphaFoldDB" id="A0A067NH32"/>
<dbReference type="OrthoDB" id="5594178at2759"/>
<protein>
    <submittedName>
        <fullName evidence="1">Uncharacterized protein</fullName>
    </submittedName>
</protein>
<evidence type="ECO:0000313" key="1">
    <source>
        <dbReference type="EMBL" id="KDQ26285.1"/>
    </source>
</evidence>
<accession>A0A067NH32</accession>
<dbReference type="InParanoid" id="A0A067NH32"/>
<proteinExistence type="predicted"/>
<reference evidence="2" key="1">
    <citation type="journal article" date="2014" name="Proc. Natl. Acad. Sci. U.S.A.">
        <title>Extensive sampling of basidiomycete genomes demonstrates inadequacy of the white-rot/brown-rot paradigm for wood decay fungi.</title>
        <authorList>
            <person name="Riley R."/>
            <person name="Salamov A.A."/>
            <person name="Brown D.W."/>
            <person name="Nagy L.G."/>
            <person name="Floudas D."/>
            <person name="Held B.W."/>
            <person name="Levasseur A."/>
            <person name="Lombard V."/>
            <person name="Morin E."/>
            <person name="Otillar R."/>
            <person name="Lindquist E.A."/>
            <person name="Sun H."/>
            <person name="LaButti K.M."/>
            <person name="Schmutz J."/>
            <person name="Jabbour D."/>
            <person name="Luo H."/>
            <person name="Baker S.E."/>
            <person name="Pisabarro A.G."/>
            <person name="Walton J.D."/>
            <person name="Blanchette R.A."/>
            <person name="Henrissat B."/>
            <person name="Martin F."/>
            <person name="Cullen D."/>
            <person name="Hibbett D.S."/>
            <person name="Grigoriev I.V."/>
        </authorList>
    </citation>
    <scope>NUCLEOTIDE SEQUENCE [LARGE SCALE GENOMIC DNA]</scope>
    <source>
        <strain evidence="2">PC15</strain>
    </source>
</reference>
<gene>
    <name evidence="1" type="ORF">PLEOSDRAFT_1105191</name>
</gene>
<name>A0A067NH32_PLEO1</name>
<evidence type="ECO:0000313" key="2">
    <source>
        <dbReference type="Proteomes" id="UP000027073"/>
    </source>
</evidence>
<dbReference type="EMBL" id="KL198009">
    <property type="protein sequence ID" value="KDQ26285.1"/>
    <property type="molecule type" value="Genomic_DNA"/>
</dbReference>